<reference evidence="3 4" key="1">
    <citation type="submission" date="2016-02" db="EMBL/GenBank/DDBJ databases">
        <authorList>
            <person name="Alioto T."/>
            <person name="Alioto T."/>
        </authorList>
    </citation>
    <scope>NUCLEOTIDE SEQUENCE [LARGE SCALE GENOMIC DNA]</scope>
    <source>
        <strain evidence="3 4">NR010</strain>
    </source>
</reference>
<organism evidence="3 4">
    <name type="scientific">Gardnerella vaginalis</name>
    <dbReference type="NCBI Taxonomy" id="2702"/>
    <lineage>
        <taxon>Bacteria</taxon>
        <taxon>Bacillati</taxon>
        <taxon>Actinomycetota</taxon>
        <taxon>Actinomycetes</taxon>
        <taxon>Bifidobacteriales</taxon>
        <taxon>Bifidobacteriaceae</taxon>
        <taxon>Gardnerella</taxon>
    </lineage>
</organism>
<feature type="transmembrane region" description="Helical" evidence="2">
    <location>
        <begin position="183"/>
        <end position="209"/>
    </location>
</feature>
<dbReference type="Proteomes" id="UP000259221">
    <property type="component" value="Unassembled WGS sequence"/>
</dbReference>
<sequence>MSEELTGTQFDPDAEHSQRAAEKHEAALLGETLQQAMKHDSSVREGSDSLQSQPIAPFTPVAAPSSDAPDSSNSDNVTPLFDEHTASQTKRHDTPAFRAATFRSTDFESLDSNSAVASDDGTVSSDATNPVLSQVDTALVTNSALGANTAQKVANSLAQDFSSADDEVAQVDPLMKRPRLSTILWCVVLAIGFLTSAVALWFMTVRTVAGQSYEEMLIDGFGTQGVPSWLAFLLRSICNSITVVALGIILAVVALVIVCVRKRWWLLGQCAAIIVVSAAAEPLKKILPRPLLVHIEYLAANSAPSGHALLISAACALLVCAVSRRWRAWVALLSAVVNVLVELSLIAGHWHRSADVLMSVLIVGAVTLGVLACTRSSGMDNPEHRCSSMGVQIVGSSMITLGVLSCLYSAYLIWQIMPGVSVAARWASNVSYIATYWVIIGITLLVYGVIMVMRHATAAPLSRLGLVGAPPTPPPAA</sequence>
<feature type="compositionally biased region" description="Basic and acidic residues" evidence="1">
    <location>
        <begin position="81"/>
        <end position="95"/>
    </location>
</feature>
<dbReference type="InterPro" id="IPR036938">
    <property type="entry name" value="PAP2/HPO_sf"/>
</dbReference>
<comment type="caution">
    <text evidence="3">The sequence shown here is derived from an EMBL/GenBank/DDBJ whole genome shotgun (WGS) entry which is preliminary data.</text>
</comment>
<evidence type="ECO:0000256" key="2">
    <source>
        <dbReference type="SAM" id="Phobius"/>
    </source>
</evidence>
<dbReference type="Gene3D" id="1.20.144.10">
    <property type="entry name" value="Phosphatidic acid phosphatase type 2/haloperoxidase"/>
    <property type="match status" value="1"/>
</dbReference>
<feature type="compositionally biased region" description="Basic and acidic residues" evidence="1">
    <location>
        <begin position="37"/>
        <end position="47"/>
    </location>
</feature>
<feature type="compositionally biased region" description="Basic and acidic residues" evidence="1">
    <location>
        <begin position="13"/>
        <end position="26"/>
    </location>
</feature>
<protein>
    <submittedName>
        <fullName evidence="3">Phosphoesterase</fullName>
    </submittedName>
</protein>
<proteinExistence type="predicted"/>
<keyword evidence="2" id="KW-0812">Transmembrane</keyword>
<feature type="transmembrane region" description="Helical" evidence="2">
    <location>
        <begin position="303"/>
        <end position="322"/>
    </location>
</feature>
<keyword evidence="2" id="KW-0472">Membrane</keyword>
<dbReference type="SUPFAM" id="SSF48317">
    <property type="entry name" value="Acid phosphatase/Vanadium-dependent haloperoxidase"/>
    <property type="match status" value="1"/>
</dbReference>
<dbReference type="AlphaFoldDB" id="A0A3E1J0F5"/>
<feature type="transmembrane region" description="Helical" evidence="2">
    <location>
        <begin position="356"/>
        <end position="373"/>
    </location>
</feature>
<dbReference type="EMBL" id="LRTV01000008">
    <property type="protein sequence ID" value="RFD79592.1"/>
    <property type="molecule type" value="Genomic_DNA"/>
</dbReference>
<feature type="transmembrane region" description="Helical" evidence="2">
    <location>
        <begin position="229"/>
        <end position="257"/>
    </location>
</feature>
<dbReference type="OrthoDB" id="3240395at2"/>
<feature type="transmembrane region" description="Helical" evidence="2">
    <location>
        <begin position="434"/>
        <end position="453"/>
    </location>
</feature>
<evidence type="ECO:0000313" key="3">
    <source>
        <dbReference type="EMBL" id="RFD79592.1"/>
    </source>
</evidence>
<feature type="transmembrane region" description="Helical" evidence="2">
    <location>
        <begin position="329"/>
        <end position="350"/>
    </location>
</feature>
<feature type="transmembrane region" description="Helical" evidence="2">
    <location>
        <begin position="393"/>
        <end position="414"/>
    </location>
</feature>
<evidence type="ECO:0000313" key="4">
    <source>
        <dbReference type="Proteomes" id="UP000259221"/>
    </source>
</evidence>
<feature type="compositionally biased region" description="Low complexity" evidence="1">
    <location>
        <begin position="60"/>
        <end position="77"/>
    </location>
</feature>
<dbReference type="RefSeq" id="WP_116712377.1">
    <property type="nucleotide sequence ID" value="NZ_LRTV01000008.1"/>
</dbReference>
<evidence type="ECO:0000256" key="1">
    <source>
        <dbReference type="SAM" id="MobiDB-lite"/>
    </source>
</evidence>
<accession>A0A3E1J0F5</accession>
<gene>
    <name evidence="3" type="ORF">AXE77_04380</name>
</gene>
<keyword evidence="2" id="KW-1133">Transmembrane helix</keyword>
<name>A0A3E1J0F5_GARVA</name>
<feature type="transmembrane region" description="Helical" evidence="2">
    <location>
        <begin position="264"/>
        <end position="283"/>
    </location>
</feature>
<feature type="region of interest" description="Disordered" evidence="1">
    <location>
        <begin position="1"/>
        <end position="96"/>
    </location>
</feature>